<accession>A0AA91DI34</accession>
<proteinExistence type="predicted"/>
<evidence type="ECO:0008006" key="3">
    <source>
        <dbReference type="Google" id="ProtNLM"/>
    </source>
</evidence>
<organism evidence="1 2">
    <name type="scientific">Variovorax paradoxus</name>
    <dbReference type="NCBI Taxonomy" id="34073"/>
    <lineage>
        <taxon>Bacteria</taxon>
        <taxon>Pseudomonadati</taxon>
        <taxon>Pseudomonadota</taxon>
        <taxon>Betaproteobacteria</taxon>
        <taxon>Burkholderiales</taxon>
        <taxon>Comamonadaceae</taxon>
        <taxon>Variovorax</taxon>
    </lineage>
</organism>
<dbReference type="InterPro" id="IPR009409">
    <property type="entry name" value="DUF1059"/>
</dbReference>
<gene>
    <name evidence="1" type="ORF">A3K87_31915</name>
</gene>
<protein>
    <recommendedName>
        <fullName evidence="3">DUF1059 domain-containing protein</fullName>
    </recommendedName>
</protein>
<sequence>MSRQYIDCREYPSTMNCSVALSADTESELLDAAVQHAVAVHGHTDTPELRKQLAGMFKTGTPPLQTSPAQKVPA</sequence>
<comment type="caution">
    <text evidence="1">The sequence shown here is derived from an EMBL/GenBank/DDBJ whole genome shotgun (WGS) entry which is preliminary data.</text>
</comment>
<dbReference type="Pfam" id="PF06348">
    <property type="entry name" value="DUF1059"/>
    <property type="match status" value="1"/>
</dbReference>
<dbReference type="RefSeq" id="WP_081271703.1">
    <property type="nucleotide sequence ID" value="NZ_LVHG01000109.1"/>
</dbReference>
<reference evidence="1 2" key="1">
    <citation type="submission" date="2016-03" db="EMBL/GenBank/DDBJ databases">
        <title>Genome sequence of Variovorax paradoxus KB5.</title>
        <authorList>
            <person name="Jeong H."/>
            <person name="Hong C.E."/>
            <person name="Jo S.H."/>
            <person name="Park J.M."/>
        </authorList>
    </citation>
    <scope>NUCLEOTIDE SEQUENCE [LARGE SCALE GENOMIC DNA]</scope>
    <source>
        <strain evidence="1 2">KB5</strain>
    </source>
</reference>
<evidence type="ECO:0000313" key="2">
    <source>
        <dbReference type="Proteomes" id="UP000077852"/>
    </source>
</evidence>
<dbReference type="Proteomes" id="UP000077852">
    <property type="component" value="Unassembled WGS sequence"/>
</dbReference>
<dbReference type="EMBL" id="LVHG01000109">
    <property type="protein sequence ID" value="OAK54103.1"/>
    <property type="molecule type" value="Genomic_DNA"/>
</dbReference>
<name>A0AA91DI34_VARPD</name>
<dbReference type="AlphaFoldDB" id="A0AA91DI34"/>
<evidence type="ECO:0000313" key="1">
    <source>
        <dbReference type="EMBL" id="OAK54103.1"/>
    </source>
</evidence>